<dbReference type="RefSeq" id="WP_381501188.1">
    <property type="nucleotide sequence ID" value="NZ_JBHUOM010000004.1"/>
</dbReference>
<reference evidence="5" key="1">
    <citation type="journal article" date="2019" name="Int. J. Syst. Evol. Microbiol.">
        <title>The Global Catalogue of Microorganisms (GCM) 10K type strain sequencing project: providing services to taxonomists for standard genome sequencing and annotation.</title>
        <authorList>
            <consortium name="The Broad Institute Genomics Platform"/>
            <consortium name="The Broad Institute Genome Sequencing Center for Infectious Disease"/>
            <person name="Wu L."/>
            <person name="Ma J."/>
        </authorList>
    </citation>
    <scope>NUCLEOTIDE SEQUENCE [LARGE SCALE GENOMIC DNA]</scope>
    <source>
        <strain evidence="5">KCTC 52490</strain>
    </source>
</reference>
<feature type="coiled-coil region" evidence="1">
    <location>
        <begin position="163"/>
        <end position="195"/>
    </location>
</feature>
<gene>
    <name evidence="4" type="ORF">ACFS25_12950</name>
</gene>
<keyword evidence="4" id="KW-0418">Kinase</keyword>
<evidence type="ECO:0000256" key="1">
    <source>
        <dbReference type="SAM" id="Coils"/>
    </source>
</evidence>
<dbReference type="EC" id="2.7.13.3" evidence="4"/>
<sequence>MAEQLTSNKKWQLAIRLLLLYSPLLFYVNVSETTWQSKAIIPVVPFFLGYSVVVLGLYFIWINATDWIQRQLFGWFGEDFLHEFSWKAILITILISLVLALLFTLAFREVLGISFRLIFYLWPALQPKNPTLPFPPEVMSYVQRANIGFSVAIMLSAFDLTINARAFQQLKDVQLRAERLEKEAALSQFEALKNQLSPHFLFNSLSILTSLIHEDVELSEQFIKQLSKAYRYLLEQRDQSLVPLKTELDFIQAYTFLLQIRFENKFEVFIDVPQTVQNQYRIAPLSLQLVVENAVKHNRMSIHKRLQVRIYTDMEEFLIIENLLQLREQPEPSTGVGLANITNRYNLLTERPIWYGEQHGLFVVKIPLII</sequence>
<dbReference type="InterPro" id="IPR010559">
    <property type="entry name" value="Sig_transdc_His_kin_internal"/>
</dbReference>
<feature type="domain" description="Signal transduction histidine kinase internal region" evidence="3">
    <location>
        <begin position="188"/>
        <end position="266"/>
    </location>
</feature>
<keyword evidence="1" id="KW-0175">Coiled coil</keyword>
<evidence type="ECO:0000313" key="4">
    <source>
        <dbReference type="EMBL" id="MFD2934696.1"/>
    </source>
</evidence>
<evidence type="ECO:0000259" key="3">
    <source>
        <dbReference type="Pfam" id="PF06580"/>
    </source>
</evidence>
<dbReference type="Pfam" id="PF06580">
    <property type="entry name" value="His_kinase"/>
    <property type="match status" value="1"/>
</dbReference>
<accession>A0ABW6AGX1</accession>
<proteinExistence type="predicted"/>
<dbReference type="PANTHER" id="PTHR34220">
    <property type="entry name" value="SENSOR HISTIDINE KINASE YPDA"/>
    <property type="match status" value="1"/>
</dbReference>
<comment type="caution">
    <text evidence="4">The sequence shown here is derived from an EMBL/GenBank/DDBJ whole genome shotgun (WGS) entry which is preliminary data.</text>
</comment>
<protein>
    <submittedName>
        <fullName evidence="4">Sensor histidine kinase</fullName>
        <ecNumber evidence="4">2.7.13.3</ecNumber>
    </submittedName>
</protein>
<feature type="transmembrane region" description="Helical" evidence="2">
    <location>
        <begin position="84"/>
        <end position="103"/>
    </location>
</feature>
<dbReference type="PANTHER" id="PTHR34220:SF7">
    <property type="entry name" value="SENSOR HISTIDINE KINASE YPDA"/>
    <property type="match status" value="1"/>
</dbReference>
<keyword evidence="2" id="KW-1133">Transmembrane helix</keyword>
<feature type="transmembrane region" description="Helical" evidence="2">
    <location>
        <begin position="13"/>
        <end position="30"/>
    </location>
</feature>
<keyword evidence="2" id="KW-0812">Transmembrane</keyword>
<keyword evidence="2" id="KW-0472">Membrane</keyword>
<organism evidence="4 5">
    <name type="scientific">Spirosoma flavum</name>
    <dbReference type="NCBI Taxonomy" id="2048557"/>
    <lineage>
        <taxon>Bacteria</taxon>
        <taxon>Pseudomonadati</taxon>
        <taxon>Bacteroidota</taxon>
        <taxon>Cytophagia</taxon>
        <taxon>Cytophagales</taxon>
        <taxon>Cytophagaceae</taxon>
        <taxon>Spirosoma</taxon>
    </lineage>
</organism>
<evidence type="ECO:0000256" key="2">
    <source>
        <dbReference type="SAM" id="Phobius"/>
    </source>
</evidence>
<feature type="transmembrane region" description="Helical" evidence="2">
    <location>
        <begin position="42"/>
        <end position="64"/>
    </location>
</feature>
<keyword evidence="4" id="KW-0808">Transferase</keyword>
<dbReference type="EMBL" id="JBHUOM010000004">
    <property type="protein sequence ID" value="MFD2934696.1"/>
    <property type="molecule type" value="Genomic_DNA"/>
</dbReference>
<keyword evidence="5" id="KW-1185">Reference proteome</keyword>
<dbReference type="Proteomes" id="UP001597512">
    <property type="component" value="Unassembled WGS sequence"/>
</dbReference>
<dbReference type="InterPro" id="IPR050640">
    <property type="entry name" value="Bact_2-comp_sensor_kinase"/>
</dbReference>
<dbReference type="GO" id="GO:0004673">
    <property type="term" value="F:protein histidine kinase activity"/>
    <property type="evidence" value="ECO:0007669"/>
    <property type="project" value="UniProtKB-EC"/>
</dbReference>
<name>A0ABW6AGX1_9BACT</name>
<evidence type="ECO:0000313" key="5">
    <source>
        <dbReference type="Proteomes" id="UP001597512"/>
    </source>
</evidence>